<keyword evidence="9 10" id="KW-0472">Membrane</keyword>
<dbReference type="GO" id="GO:0005576">
    <property type="term" value="C:extracellular region"/>
    <property type="evidence" value="ECO:0007669"/>
    <property type="project" value="TreeGrafter"/>
</dbReference>
<dbReference type="GO" id="GO:0005524">
    <property type="term" value="F:ATP binding"/>
    <property type="evidence" value="ECO:0007669"/>
    <property type="project" value="UniProtKB-KW"/>
</dbReference>
<evidence type="ECO:0000256" key="10">
    <source>
        <dbReference type="SAM" id="Phobius"/>
    </source>
</evidence>
<dbReference type="GO" id="GO:0005886">
    <property type="term" value="C:plasma membrane"/>
    <property type="evidence" value="ECO:0007669"/>
    <property type="project" value="UniProtKB-SubCell"/>
</dbReference>
<dbReference type="EMBL" id="MZZM01000015">
    <property type="protein sequence ID" value="ORJ61413.1"/>
    <property type="molecule type" value="Genomic_DNA"/>
</dbReference>
<dbReference type="InterPro" id="IPR007795">
    <property type="entry name" value="T7SS_EccB"/>
</dbReference>
<dbReference type="Gene3D" id="3.30.2390.20">
    <property type="entry name" value="Type VII secretion system EccB, repeat 1 domain"/>
    <property type="match status" value="1"/>
</dbReference>
<keyword evidence="4 10" id="KW-0812">Transmembrane</keyword>
<evidence type="ECO:0000256" key="3">
    <source>
        <dbReference type="ARBA" id="ARBA00022475"/>
    </source>
</evidence>
<sequence>MPAPVTTRAQVNGYRLLLRRMEHALIRADSRMIHDPMRGQMRALMVGVVVAVLIAGGAGVLAFFRPTPNFGDSTIMVAKSNGTMFVRIGDHLHPVLNLASARLIVGKSDTPKEVDDKFLNTVPLGPVVGIVGAPGSINRGDDMTTSSWTVCDSTQPPSATEPSRAPAIETTVLANDPVLNDEIQVASPDQMILTRAGATTYLVYNGVRAAINPSDATLRNALRLPDGEIREVSPGLINSFPLVEPIVPIAIEGLGEPADYLAPNYRVGSILKTVDSHGEQLYVLLREGLQPISPMTADIIRYGNPQAPTTAEPTSISPALVNAVPVVHILPVDHYPTAQSRFVRIESHPVLCMSWQRNNSATVATIRLLVGNRLPLPNDAQPVRLASADGGGPGLDNVYLRPGTGEYVQATGSQVDSRAAGQFFYVDDLGVRFHVVDKSAAAALGITGVKTSGSSDVTAQTAPWAILALLPAGPELSQRAALIAHDGMAADAAGHAIAPANQ</sequence>
<keyword evidence="6" id="KW-0378">Hydrolase</keyword>
<keyword evidence="7" id="KW-0067">ATP-binding</keyword>
<dbReference type="PANTHER" id="PTHR40765:SF2">
    <property type="entry name" value="ESX-2 SECRETION SYSTEM ATPASE ECCB2"/>
    <property type="match status" value="1"/>
</dbReference>
<proteinExistence type="inferred from homology"/>
<evidence type="ECO:0000256" key="9">
    <source>
        <dbReference type="ARBA" id="ARBA00023136"/>
    </source>
</evidence>
<evidence type="ECO:0000313" key="12">
    <source>
        <dbReference type="Proteomes" id="UP000193040"/>
    </source>
</evidence>
<dbReference type="PANTHER" id="PTHR40765">
    <property type="entry name" value="ESX-2 SECRETION SYSTEM ATPASE ECCB2"/>
    <property type="match status" value="1"/>
</dbReference>
<evidence type="ECO:0000256" key="5">
    <source>
        <dbReference type="ARBA" id="ARBA00022741"/>
    </source>
</evidence>
<evidence type="ECO:0000256" key="8">
    <source>
        <dbReference type="ARBA" id="ARBA00022989"/>
    </source>
</evidence>
<evidence type="ECO:0000256" key="2">
    <source>
        <dbReference type="ARBA" id="ARBA00008149"/>
    </source>
</evidence>
<keyword evidence="12" id="KW-1185">Reference proteome</keyword>
<evidence type="ECO:0000256" key="4">
    <source>
        <dbReference type="ARBA" id="ARBA00022692"/>
    </source>
</evidence>
<dbReference type="InterPro" id="IPR044857">
    <property type="entry name" value="T7SS_EccB_R1"/>
</dbReference>
<feature type="transmembrane region" description="Helical" evidence="10">
    <location>
        <begin position="41"/>
        <end position="64"/>
    </location>
</feature>
<keyword evidence="8 10" id="KW-1133">Transmembrane helix</keyword>
<evidence type="ECO:0000313" key="11">
    <source>
        <dbReference type="EMBL" id="ORJ61413.1"/>
    </source>
</evidence>
<gene>
    <name evidence="11" type="ORF">B5M45_10015</name>
</gene>
<comment type="caution">
    <text evidence="11">The sequence shown here is derived from an EMBL/GenBank/DDBJ whole genome shotgun (WGS) entry which is preliminary data.</text>
</comment>
<comment type="subcellular location">
    <subcellularLocation>
        <location evidence="1">Cell membrane</location>
        <topology evidence="1">Single-pass membrane protein</topology>
    </subcellularLocation>
</comment>
<accession>A0A1X0Y8J8</accession>
<dbReference type="RefSeq" id="WP_084949646.1">
    <property type="nucleotide sequence ID" value="NZ_MZZM01000015.1"/>
</dbReference>
<keyword evidence="3" id="KW-1003">Cell membrane</keyword>
<dbReference type="AlphaFoldDB" id="A0A1X0Y8J8"/>
<dbReference type="GO" id="GO:0016787">
    <property type="term" value="F:hydrolase activity"/>
    <property type="evidence" value="ECO:0007669"/>
    <property type="project" value="UniProtKB-KW"/>
</dbReference>
<evidence type="ECO:0000256" key="1">
    <source>
        <dbReference type="ARBA" id="ARBA00004162"/>
    </source>
</evidence>
<reference evidence="11 12" key="1">
    <citation type="submission" date="2017-03" db="EMBL/GenBank/DDBJ databases">
        <title>Genomic insights into Mycobacterium simiae human colonization.</title>
        <authorList>
            <person name="Steffani J.L."/>
            <person name="Brunck M.E."/>
            <person name="Cruz E."/>
            <person name="Montiel R."/>
            <person name="Barona F."/>
        </authorList>
    </citation>
    <scope>NUCLEOTIDE SEQUENCE [LARGE SCALE GENOMIC DNA]</scope>
    <source>
        <strain evidence="11 12">MsiGto</strain>
    </source>
</reference>
<name>A0A1X0Y8J8_MYCSI</name>
<dbReference type="Pfam" id="PF05108">
    <property type="entry name" value="T7SS_ESX1_EccB"/>
    <property type="match status" value="1"/>
</dbReference>
<dbReference type="Proteomes" id="UP000193040">
    <property type="component" value="Unassembled WGS sequence"/>
</dbReference>
<protein>
    <submittedName>
        <fullName evidence="11">Type VII secretion protein EccB</fullName>
    </submittedName>
</protein>
<comment type="similarity">
    <text evidence="2">Belongs to the EccB family.</text>
</comment>
<dbReference type="STRING" id="1784.VC42_20145"/>
<dbReference type="InterPro" id="IPR042485">
    <property type="entry name" value="T7SS_EccB_R3"/>
</dbReference>
<evidence type="ECO:0000256" key="7">
    <source>
        <dbReference type="ARBA" id="ARBA00022840"/>
    </source>
</evidence>
<keyword evidence="5" id="KW-0547">Nucleotide-binding</keyword>
<evidence type="ECO:0000256" key="6">
    <source>
        <dbReference type="ARBA" id="ARBA00022801"/>
    </source>
</evidence>
<organism evidence="11 12">
    <name type="scientific">Mycobacterium simiae</name>
    <name type="common">Mycobacterium habana</name>
    <dbReference type="NCBI Taxonomy" id="1784"/>
    <lineage>
        <taxon>Bacteria</taxon>
        <taxon>Bacillati</taxon>
        <taxon>Actinomycetota</taxon>
        <taxon>Actinomycetes</taxon>
        <taxon>Mycobacteriales</taxon>
        <taxon>Mycobacteriaceae</taxon>
        <taxon>Mycobacterium</taxon>
        <taxon>Mycobacterium simiae complex</taxon>
    </lineage>
</organism>
<dbReference type="NCBIfam" id="TIGR03919">
    <property type="entry name" value="T7SS_EccB"/>
    <property type="match status" value="1"/>
</dbReference>
<dbReference type="Gene3D" id="2.40.50.910">
    <property type="entry name" value="Type VII secretion system EccB, repeat 3 domain"/>
    <property type="match status" value="1"/>
</dbReference>